<dbReference type="InterPro" id="IPR003594">
    <property type="entry name" value="HATPase_dom"/>
</dbReference>
<dbReference type="InterPro" id="IPR036890">
    <property type="entry name" value="HATPase_C_sf"/>
</dbReference>
<keyword evidence="19" id="KW-1185">Reference proteome</keyword>
<evidence type="ECO:0000256" key="9">
    <source>
        <dbReference type="ARBA" id="ARBA00022777"/>
    </source>
</evidence>
<evidence type="ECO:0000256" key="8">
    <source>
        <dbReference type="ARBA" id="ARBA00022741"/>
    </source>
</evidence>
<dbReference type="InterPro" id="IPR004358">
    <property type="entry name" value="Sig_transdc_His_kin-like_C"/>
</dbReference>
<keyword evidence="13 15" id="KW-0472">Membrane</keyword>
<dbReference type="Gene3D" id="3.30.565.10">
    <property type="entry name" value="Histidine kinase-like ATPase, C-terminal domain"/>
    <property type="match status" value="1"/>
</dbReference>
<dbReference type="CDD" id="cd00082">
    <property type="entry name" value="HisKA"/>
    <property type="match status" value="1"/>
</dbReference>
<dbReference type="SMART" id="SM00387">
    <property type="entry name" value="HATPase_c"/>
    <property type="match status" value="1"/>
</dbReference>
<organism evidence="18 19">
    <name type="scientific">Allocoprobacillus halotolerans</name>
    <dbReference type="NCBI Taxonomy" id="2944914"/>
    <lineage>
        <taxon>Bacteria</taxon>
        <taxon>Bacillati</taxon>
        <taxon>Bacillota</taxon>
        <taxon>Erysipelotrichia</taxon>
        <taxon>Erysipelotrichales</taxon>
        <taxon>Erysipelotrichaceae</taxon>
        <taxon>Allocoprobacillus</taxon>
    </lineage>
</organism>
<evidence type="ECO:0000256" key="6">
    <source>
        <dbReference type="ARBA" id="ARBA00022679"/>
    </source>
</evidence>
<feature type="coiled-coil region" evidence="14">
    <location>
        <begin position="113"/>
        <end position="150"/>
    </location>
</feature>
<dbReference type="RefSeq" id="WP_290142117.1">
    <property type="nucleotide sequence ID" value="NZ_CP101620.1"/>
</dbReference>
<evidence type="ECO:0000256" key="15">
    <source>
        <dbReference type="SAM" id="Phobius"/>
    </source>
</evidence>
<keyword evidence="6" id="KW-0808">Transferase</keyword>
<dbReference type="InterPro" id="IPR003661">
    <property type="entry name" value="HisK_dim/P_dom"/>
</dbReference>
<evidence type="ECO:0000256" key="1">
    <source>
        <dbReference type="ARBA" id="ARBA00000085"/>
    </source>
</evidence>
<dbReference type="PANTHER" id="PTHR45528:SF1">
    <property type="entry name" value="SENSOR HISTIDINE KINASE CPXA"/>
    <property type="match status" value="1"/>
</dbReference>
<dbReference type="PROSITE" id="PS50109">
    <property type="entry name" value="HIS_KIN"/>
    <property type="match status" value="1"/>
</dbReference>
<feature type="transmembrane region" description="Helical" evidence="15">
    <location>
        <begin position="51"/>
        <end position="68"/>
    </location>
</feature>
<dbReference type="EC" id="2.7.13.3" evidence="3"/>
<keyword evidence="12" id="KW-0902">Two-component regulatory system</keyword>
<dbReference type="PROSITE" id="PS50885">
    <property type="entry name" value="HAMP"/>
    <property type="match status" value="1"/>
</dbReference>
<proteinExistence type="predicted"/>
<dbReference type="Gene3D" id="6.10.340.10">
    <property type="match status" value="1"/>
</dbReference>
<keyword evidence="5" id="KW-0597">Phosphoprotein</keyword>
<evidence type="ECO:0000256" key="3">
    <source>
        <dbReference type="ARBA" id="ARBA00012438"/>
    </source>
</evidence>
<gene>
    <name evidence="18" type="ORF">NMU03_07955</name>
</gene>
<dbReference type="SMART" id="SM00388">
    <property type="entry name" value="HisKA"/>
    <property type="match status" value="1"/>
</dbReference>
<dbReference type="SUPFAM" id="SSF55874">
    <property type="entry name" value="ATPase domain of HSP90 chaperone/DNA topoisomerase II/histidine kinase"/>
    <property type="match status" value="1"/>
</dbReference>
<evidence type="ECO:0000256" key="11">
    <source>
        <dbReference type="ARBA" id="ARBA00022989"/>
    </source>
</evidence>
<dbReference type="SMART" id="SM00304">
    <property type="entry name" value="HAMP"/>
    <property type="match status" value="1"/>
</dbReference>
<dbReference type="Pfam" id="PF02518">
    <property type="entry name" value="HATPase_c"/>
    <property type="match status" value="1"/>
</dbReference>
<feature type="domain" description="HAMP" evidence="17">
    <location>
        <begin position="73"/>
        <end position="125"/>
    </location>
</feature>
<dbReference type="PRINTS" id="PR00344">
    <property type="entry name" value="BCTRLSENSOR"/>
</dbReference>
<evidence type="ECO:0000259" key="16">
    <source>
        <dbReference type="PROSITE" id="PS50109"/>
    </source>
</evidence>
<evidence type="ECO:0000256" key="13">
    <source>
        <dbReference type="ARBA" id="ARBA00023136"/>
    </source>
</evidence>
<evidence type="ECO:0000256" key="5">
    <source>
        <dbReference type="ARBA" id="ARBA00022553"/>
    </source>
</evidence>
<evidence type="ECO:0000256" key="12">
    <source>
        <dbReference type="ARBA" id="ARBA00023012"/>
    </source>
</evidence>
<dbReference type="PANTHER" id="PTHR45528">
    <property type="entry name" value="SENSOR HISTIDINE KINASE CPXA"/>
    <property type="match status" value="1"/>
</dbReference>
<evidence type="ECO:0000256" key="4">
    <source>
        <dbReference type="ARBA" id="ARBA00022475"/>
    </source>
</evidence>
<feature type="domain" description="Histidine kinase" evidence="16">
    <location>
        <begin position="154"/>
        <end position="371"/>
    </location>
</feature>
<dbReference type="Pfam" id="PF00672">
    <property type="entry name" value="HAMP"/>
    <property type="match status" value="1"/>
</dbReference>
<dbReference type="EMBL" id="CP101620">
    <property type="protein sequence ID" value="UTY40677.1"/>
    <property type="molecule type" value="Genomic_DNA"/>
</dbReference>
<keyword evidence="4" id="KW-1003">Cell membrane</keyword>
<feature type="transmembrane region" description="Helical" evidence="15">
    <location>
        <begin position="17"/>
        <end position="39"/>
    </location>
</feature>
<accession>A0ABY5I5P2</accession>
<keyword evidence="10" id="KW-0067">ATP-binding</keyword>
<dbReference type="InterPro" id="IPR036097">
    <property type="entry name" value="HisK_dim/P_sf"/>
</dbReference>
<dbReference type="Proteomes" id="UP001060112">
    <property type="component" value="Chromosome"/>
</dbReference>
<comment type="catalytic activity">
    <reaction evidence="1">
        <text>ATP + protein L-histidine = ADP + protein N-phospho-L-histidine.</text>
        <dbReference type="EC" id="2.7.13.3"/>
    </reaction>
</comment>
<dbReference type="GO" id="GO:0016301">
    <property type="term" value="F:kinase activity"/>
    <property type="evidence" value="ECO:0007669"/>
    <property type="project" value="UniProtKB-KW"/>
</dbReference>
<dbReference type="InterPro" id="IPR003660">
    <property type="entry name" value="HAMP_dom"/>
</dbReference>
<protein>
    <recommendedName>
        <fullName evidence="3">histidine kinase</fullName>
        <ecNumber evidence="3">2.7.13.3</ecNumber>
    </recommendedName>
</protein>
<evidence type="ECO:0000313" key="19">
    <source>
        <dbReference type="Proteomes" id="UP001060112"/>
    </source>
</evidence>
<dbReference type="SUPFAM" id="SSF47384">
    <property type="entry name" value="Homodimeric domain of signal transducing histidine kinase"/>
    <property type="match status" value="1"/>
</dbReference>
<dbReference type="Gene3D" id="1.10.287.130">
    <property type="match status" value="1"/>
</dbReference>
<dbReference type="SUPFAM" id="SSF158472">
    <property type="entry name" value="HAMP domain-like"/>
    <property type="match status" value="1"/>
</dbReference>
<keyword evidence="8" id="KW-0547">Nucleotide-binding</keyword>
<evidence type="ECO:0000259" key="17">
    <source>
        <dbReference type="PROSITE" id="PS50885"/>
    </source>
</evidence>
<evidence type="ECO:0000313" key="18">
    <source>
        <dbReference type="EMBL" id="UTY40677.1"/>
    </source>
</evidence>
<keyword evidence="11 15" id="KW-1133">Transmembrane helix</keyword>
<reference evidence="18" key="1">
    <citation type="submission" date="2022-07" db="EMBL/GenBank/DDBJ databases">
        <title>Faecal culturing of patients with breast cancer.</title>
        <authorList>
            <person name="Teng N.M.Y."/>
            <person name="Kiu R."/>
            <person name="Evans R."/>
            <person name="Baker D.J."/>
            <person name="Zenner C."/>
            <person name="Robinson S.D."/>
            <person name="Hall L.J."/>
        </authorList>
    </citation>
    <scope>NUCLEOTIDE SEQUENCE</scope>
    <source>
        <strain evidence="18">LH1062</strain>
    </source>
</reference>
<dbReference type="InterPro" id="IPR050398">
    <property type="entry name" value="HssS/ArlS-like"/>
</dbReference>
<dbReference type="CDD" id="cd06225">
    <property type="entry name" value="HAMP"/>
    <property type="match status" value="1"/>
</dbReference>
<dbReference type="InterPro" id="IPR005467">
    <property type="entry name" value="His_kinase_dom"/>
</dbReference>
<keyword evidence="9 18" id="KW-0418">Kinase</keyword>
<keyword evidence="14" id="KW-0175">Coiled coil</keyword>
<evidence type="ECO:0000256" key="10">
    <source>
        <dbReference type="ARBA" id="ARBA00022840"/>
    </source>
</evidence>
<sequence length="374" mass="42866">MIQKLQRLFISSFRWRLFINIIVAYFIAFICDSALMIIFEHTNFFDLPYEWLYIFAFLISLLIFLVTFSDLMNITLKYIDVLSGTIQKVTAGDYEVEAPIKYDDELGLLAANINALAKTLSDKEKESEILKENERMAYDAERNAEKQKNDLITNVAHDLRTPLTTIVGYLELIKNNQQLTKEEIQKYSSVAYEKSKRLQSMMDDLFEFTSLDQANVKVHMTTINITELVLQIVDEFYPTFQEHHITPEVKISQNNLFIKGDGQLIARVFDNLLSNAVKYGEDGKKIKIEVLNDDETVTIKIRNYGNPIDSADLPYIFDKFYRSDASRSSSTGGTGLGLAIAKNIVQIHNGEILATSHKDKTTFVVILHRLQVNE</sequence>
<evidence type="ECO:0000256" key="7">
    <source>
        <dbReference type="ARBA" id="ARBA00022692"/>
    </source>
</evidence>
<dbReference type="Pfam" id="PF00512">
    <property type="entry name" value="HisKA"/>
    <property type="match status" value="1"/>
</dbReference>
<comment type="subcellular location">
    <subcellularLocation>
        <location evidence="2">Cell membrane</location>
        <topology evidence="2">Multi-pass membrane protein</topology>
    </subcellularLocation>
</comment>
<evidence type="ECO:0000256" key="14">
    <source>
        <dbReference type="SAM" id="Coils"/>
    </source>
</evidence>
<evidence type="ECO:0000256" key="2">
    <source>
        <dbReference type="ARBA" id="ARBA00004651"/>
    </source>
</evidence>
<name>A0ABY5I5P2_9FIRM</name>
<keyword evidence="7 15" id="KW-0812">Transmembrane</keyword>